<reference evidence="10 11" key="1">
    <citation type="journal article" date="2018" name="Mol. Plant">
        <title>The genome of Artemisia annua provides insight into the evolution of Asteraceae family and artemisinin biosynthesis.</title>
        <authorList>
            <person name="Shen Q."/>
            <person name="Zhang L."/>
            <person name="Liao Z."/>
            <person name="Wang S."/>
            <person name="Yan T."/>
            <person name="Shi P."/>
            <person name="Liu M."/>
            <person name="Fu X."/>
            <person name="Pan Q."/>
            <person name="Wang Y."/>
            <person name="Lv Z."/>
            <person name="Lu X."/>
            <person name="Zhang F."/>
            <person name="Jiang W."/>
            <person name="Ma Y."/>
            <person name="Chen M."/>
            <person name="Hao X."/>
            <person name="Li L."/>
            <person name="Tang Y."/>
            <person name="Lv G."/>
            <person name="Zhou Y."/>
            <person name="Sun X."/>
            <person name="Brodelius P.E."/>
            <person name="Rose J.K.C."/>
            <person name="Tang K."/>
        </authorList>
    </citation>
    <scope>NUCLEOTIDE SEQUENCE [LARGE SCALE GENOMIC DNA]</scope>
    <source>
        <strain evidence="11">cv. Huhao1</strain>
        <tissue evidence="10">Leaf</tissue>
    </source>
</reference>
<dbReference type="FunFam" id="1.10.630.10:FF:000026">
    <property type="entry name" value="Cytochrome P450 82C4"/>
    <property type="match status" value="1"/>
</dbReference>
<dbReference type="InterPro" id="IPR017972">
    <property type="entry name" value="Cyt_P450_CS"/>
</dbReference>
<evidence type="ECO:0000256" key="2">
    <source>
        <dbReference type="ARBA" id="ARBA00022617"/>
    </source>
</evidence>
<comment type="similarity">
    <text evidence="8">Belongs to the cytochrome P450 family.</text>
</comment>
<accession>A0A2U1N8H3</accession>
<gene>
    <name evidence="10" type="ORF">CTI12_AA295190</name>
</gene>
<keyword evidence="11" id="KW-1185">Reference proteome</keyword>
<dbReference type="InterPro" id="IPR001128">
    <property type="entry name" value="Cyt_P450"/>
</dbReference>
<proteinExistence type="inferred from homology"/>
<dbReference type="Proteomes" id="UP000245207">
    <property type="component" value="Unassembled WGS sequence"/>
</dbReference>
<dbReference type="Gene3D" id="1.10.630.10">
    <property type="entry name" value="Cytochrome P450"/>
    <property type="match status" value="1"/>
</dbReference>
<dbReference type="PRINTS" id="PR00385">
    <property type="entry name" value="P450"/>
</dbReference>
<dbReference type="SUPFAM" id="SSF48264">
    <property type="entry name" value="Cytochrome P450"/>
    <property type="match status" value="1"/>
</dbReference>
<evidence type="ECO:0000256" key="4">
    <source>
        <dbReference type="ARBA" id="ARBA00023002"/>
    </source>
</evidence>
<keyword evidence="4 8" id="KW-0560">Oxidoreductase</keyword>
<keyword evidence="9" id="KW-0812">Transmembrane</keyword>
<dbReference type="GO" id="GO:0016705">
    <property type="term" value="F:oxidoreductase activity, acting on paired donors, with incorporation or reduction of molecular oxygen"/>
    <property type="evidence" value="ECO:0007669"/>
    <property type="project" value="InterPro"/>
</dbReference>
<keyword evidence="3 7" id="KW-0479">Metal-binding</keyword>
<dbReference type="PANTHER" id="PTHR47951:SF7">
    <property type="entry name" value="FLAVONOID 3',5'-HYDROXYLASE-LIKE ISOFORM X1"/>
    <property type="match status" value="1"/>
</dbReference>
<dbReference type="PROSITE" id="PS00086">
    <property type="entry name" value="CYTOCHROME_P450"/>
    <property type="match status" value="1"/>
</dbReference>
<dbReference type="InterPro" id="IPR002401">
    <property type="entry name" value="Cyt_P450_E_grp-I"/>
</dbReference>
<comment type="cofactor">
    <cofactor evidence="1 7">
        <name>heme</name>
        <dbReference type="ChEBI" id="CHEBI:30413"/>
    </cofactor>
</comment>
<dbReference type="STRING" id="35608.A0A2U1N8H3"/>
<dbReference type="GO" id="GO:0004497">
    <property type="term" value="F:monooxygenase activity"/>
    <property type="evidence" value="ECO:0007669"/>
    <property type="project" value="UniProtKB-KW"/>
</dbReference>
<keyword evidence="5 7" id="KW-0408">Iron</keyword>
<dbReference type="OrthoDB" id="2789670at2759"/>
<name>A0A2U1N8H3_ARTAN</name>
<keyword evidence="6 8" id="KW-0503">Monooxygenase</keyword>
<dbReference type="PANTHER" id="PTHR47951">
    <property type="entry name" value="OS08G0547900 PROTEIN"/>
    <property type="match status" value="1"/>
</dbReference>
<dbReference type="GO" id="GO:0005506">
    <property type="term" value="F:iron ion binding"/>
    <property type="evidence" value="ECO:0007669"/>
    <property type="project" value="InterPro"/>
</dbReference>
<evidence type="ECO:0000256" key="3">
    <source>
        <dbReference type="ARBA" id="ARBA00022723"/>
    </source>
</evidence>
<evidence type="ECO:0000256" key="6">
    <source>
        <dbReference type="ARBA" id="ARBA00023033"/>
    </source>
</evidence>
<dbReference type="AlphaFoldDB" id="A0A2U1N8H3"/>
<dbReference type="CDD" id="cd11073">
    <property type="entry name" value="CYP76-like"/>
    <property type="match status" value="1"/>
</dbReference>
<protein>
    <submittedName>
        <fullName evidence="10">Cytochrome P450</fullName>
    </submittedName>
</protein>
<evidence type="ECO:0000313" key="11">
    <source>
        <dbReference type="Proteomes" id="UP000245207"/>
    </source>
</evidence>
<comment type="caution">
    <text evidence="10">The sequence shown here is derived from an EMBL/GenBank/DDBJ whole genome shotgun (WGS) entry which is preliminary data.</text>
</comment>
<keyword evidence="2 7" id="KW-0349">Heme</keyword>
<evidence type="ECO:0000256" key="9">
    <source>
        <dbReference type="SAM" id="Phobius"/>
    </source>
</evidence>
<feature type="transmembrane region" description="Helical" evidence="9">
    <location>
        <begin position="20"/>
        <end position="39"/>
    </location>
</feature>
<feature type="binding site" description="axial binding residue" evidence="7">
    <location>
        <position position="466"/>
    </location>
    <ligand>
        <name>heme</name>
        <dbReference type="ChEBI" id="CHEBI:30413"/>
    </ligand>
    <ligandPart>
        <name>Fe</name>
        <dbReference type="ChEBI" id="CHEBI:18248"/>
    </ligandPart>
</feature>
<evidence type="ECO:0000313" key="10">
    <source>
        <dbReference type="EMBL" id="PWA69767.1"/>
    </source>
</evidence>
<dbReference type="EMBL" id="PKPP01003365">
    <property type="protein sequence ID" value="PWA69767.1"/>
    <property type="molecule type" value="Genomic_DNA"/>
</dbReference>
<dbReference type="Pfam" id="PF00067">
    <property type="entry name" value="p450"/>
    <property type="match status" value="1"/>
</dbReference>
<keyword evidence="9" id="KW-1133">Transmembrane helix</keyword>
<evidence type="ECO:0000256" key="8">
    <source>
        <dbReference type="RuleBase" id="RU000461"/>
    </source>
</evidence>
<dbReference type="GO" id="GO:0020037">
    <property type="term" value="F:heme binding"/>
    <property type="evidence" value="ECO:0007669"/>
    <property type="project" value="InterPro"/>
</dbReference>
<dbReference type="InterPro" id="IPR036396">
    <property type="entry name" value="Cyt_P450_sf"/>
</dbReference>
<evidence type="ECO:0000256" key="1">
    <source>
        <dbReference type="ARBA" id="ARBA00001971"/>
    </source>
</evidence>
<sequence length="528" mass="60561">MVLVNNLGSWWWQVSSNNEFTMAVITISVVIIAILWYTLSLSSSSQTLPPGPRSLPIVGYLPFLNPELHKQFTNLAHTYGPIFKIYLGSKLHIVINTPELAKVVVRDQDEVFSNRDQTVAASTISYEAQDLVISKNNSNWRNLRKIFVHEVLSNKNLEACGCFRRDEVRKTINNIFSKIGTKINISEISFLTEANVITNMIWENTYVKGTHDSDFGAELQMVSAKIIEIFGQPNLSDFFPSLAWFDLQGIKREMLRQRNKLDKIFTRIIEDRSKSNSKKSQDGVGDNAKKDFLQMLLDLKDQKDPKSLNLTNIKALLMNIMIAGTETTATLIEWTMAEIMKNQTVMKRIQEELEEIVGVNNIVEESHIPKLRYLDATIKETLRLHPVIPLLLPRSPSRDCTVGGYTIPKDCTVFLNVWSIQRDPRYWDNPLDFKPERFLTYEEANKWDYTGKNLNFFPFGSGRRICPGIPLAEKMQMFILASLLHSFDWSLPHGEEHDLSERFGITLKKRKPLIAIPSIRLSDESLYN</sequence>
<dbReference type="PRINTS" id="PR00463">
    <property type="entry name" value="EP450I"/>
</dbReference>
<evidence type="ECO:0000256" key="5">
    <source>
        <dbReference type="ARBA" id="ARBA00023004"/>
    </source>
</evidence>
<evidence type="ECO:0000256" key="7">
    <source>
        <dbReference type="PIRSR" id="PIRSR602401-1"/>
    </source>
</evidence>
<keyword evidence="9" id="KW-0472">Membrane</keyword>
<organism evidence="10 11">
    <name type="scientific">Artemisia annua</name>
    <name type="common">Sweet wormwood</name>
    <dbReference type="NCBI Taxonomy" id="35608"/>
    <lineage>
        <taxon>Eukaryota</taxon>
        <taxon>Viridiplantae</taxon>
        <taxon>Streptophyta</taxon>
        <taxon>Embryophyta</taxon>
        <taxon>Tracheophyta</taxon>
        <taxon>Spermatophyta</taxon>
        <taxon>Magnoliopsida</taxon>
        <taxon>eudicotyledons</taxon>
        <taxon>Gunneridae</taxon>
        <taxon>Pentapetalae</taxon>
        <taxon>asterids</taxon>
        <taxon>campanulids</taxon>
        <taxon>Asterales</taxon>
        <taxon>Asteraceae</taxon>
        <taxon>Asteroideae</taxon>
        <taxon>Anthemideae</taxon>
        <taxon>Artemisiinae</taxon>
        <taxon>Artemisia</taxon>
    </lineage>
</organism>